<dbReference type="AlphaFoldDB" id="A0A1Y1U956"/>
<comment type="caution">
    <text evidence="3">The sequence shown here is derived from an EMBL/GenBank/DDBJ whole genome shotgun (WGS) entry which is preliminary data.</text>
</comment>
<name>A0A1Y1U956_9TREE</name>
<dbReference type="PANTHER" id="PTHR46230:SF7">
    <property type="entry name" value="BOLA-LIKE PROTEIN 1"/>
    <property type="match status" value="1"/>
</dbReference>
<dbReference type="InParanoid" id="A0A1Y1U956"/>
<dbReference type="Gene3D" id="3.30.300.90">
    <property type="entry name" value="BolA-like"/>
    <property type="match status" value="1"/>
</dbReference>
<dbReference type="GO" id="GO:0044572">
    <property type="term" value="P:[4Fe-4S] cluster assembly"/>
    <property type="evidence" value="ECO:0007669"/>
    <property type="project" value="TreeGrafter"/>
</dbReference>
<keyword evidence="4" id="KW-1185">Reference proteome</keyword>
<dbReference type="EMBL" id="NBSH01000016">
    <property type="protein sequence ID" value="ORX34037.1"/>
    <property type="molecule type" value="Genomic_DNA"/>
</dbReference>
<evidence type="ECO:0000313" key="4">
    <source>
        <dbReference type="Proteomes" id="UP000193218"/>
    </source>
</evidence>
<evidence type="ECO:0000256" key="1">
    <source>
        <dbReference type="RuleBase" id="RU003860"/>
    </source>
</evidence>
<evidence type="ECO:0000313" key="3">
    <source>
        <dbReference type="EMBL" id="ORX34037.1"/>
    </source>
</evidence>
<dbReference type="InterPro" id="IPR002634">
    <property type="entry name" value="BolA"/>
</dbReference>
<organism evidence="3 4">
    <name type="scientific">Kockovaella imperatae</name>
    <dbReference type="NCBI Taxonomy" id="4999"/>
    <lineage>
        <taxon>Eukaryota</taxon>
        <taxon>Fungi</taxon>
        <taxon>Dikarya</taxon>
        <taxon>Basidiomycota</taxon>
        <taxon>Agaricomycotina</taxon>
        <taxon>Tremellomycetes</taxon>
        <taxon>Tremellales</taxon>
        <taxon>Cuniculitremaceae</taxon>
        <taxon>Kockovaella</taxon>
    </lineage>
</organism>
<dbReference type="STRING" id="4999.A0A1Y1U956"/>
<dbReference type="Proteomes" id="UP000193218">
    <property type="component" value="Unassembled WGS sequence"/>
</dbReference>
<gene>
    <name evidence="3" type="ORF">BD324DRAFT_584177</name>
</gene>
<reference evidence="3 4" key="1">
    <citation type="submission" date="2017-03" db="EMBL/GenBank/DDBJ databases">
        <title>Widespread Adenine N6-methylation of Active Genes in Fungi.</title>
        <authorList>
            <consortium name="DOE Joint Genome Institute"/>
            <person name="Mondo S.J."/>
            <person name="Dannebaum R.O."/>
            <person name="Kuo R.C."/>
            <person name="Louie K.B."/>
            <person name="Bewick A.J."/>
            <person name="Labutti K."/>
            <person name="Haridas S."/>
            <person name="Kuo A."/>
            <person name="Salamov A."/>
            <person name="Ahrendt S.R."/>
            <person name="Lau R."/>
            <person name="Bowen B.P."/>
            <person name="Lipzen A."/>
            <person name="Sullivan W."/>
            <person name="Andreopoulos W.B."/>
            <person name="Clum A."/>
            <person name="Lindquist E."/>
            <person name="Daum C."/>
            <person name="Northen T.R."/>
            <person name="Ramamoorthy G."/>
            <person name="Schmitz R.J."/>
            <person name="Gryganskyi A."/>
            <person name="Culley D."/>
            <person name="Magnuson J."/>
            <person name="James T.Y."/>
            <person name="O'Malley M.A."/>
            <person name="Stajich J.E."/>
            <person name="Spatafora J.W."/>
            <person name="Visel A."/>
            <person name="Grigoriev I.V."/>
        </authorList>
    </citation>
    <scope>NUCLEOTIDE SEQUENCE [LARGE SCALE GENOMIC DNA]</scope>
    <source>
        <strain evidence="3 4">NRRL Y-17943</strain>
    </source>
</reference>
<dbReference type="OrthoDB" id="411584at2759"/>
<feature type="region of interest" description="Disordered" evidence="2">
    <location>
        <begin position="1"/>
        <end position="24"/>
    </location>
</feature>
<accession>A0A1Y1U956</accession>
<dbReference type="InterPro" id="IPR036065">
    <property type="entry name" value="BolA-like_sf"/>
</dbReference>
<dbReference type="FunCoup" id="A0A1Y1U956">
    <property type="interactions" value="33"/>
</dbReference>
<evidence type="ECO:0000256" key="2">
    <source>
        <dbReference type="SAM" id="MobiDB-lite"/>
    </source>
</evidence>
<dbReference type="PIRSF" id="PIRSF003113">
    <property type="entry name" value="BolA"/>
    <property type="match status" value="1"/>
</dbReference>
<dbReference type="GO" id="GO:0005759">
    <property type="term" value="C:mitochondrial matrix"/>
    <property type="evidence" value="ECO:0007669"/>
    <property type="project" value="TreeGrafter"/>
</dbReference>
<dbReference type="SUPFAM" id="SSF82657">
    <property type="entry name" value="BolA-like"/>
    <property type="match status" value="1"/>
</dbReference>
<comment type="similarity">
    <text evidence="1">Belongs to the BolA/IbaG family.</text>
</comment>
<sequence length="111" mass="12259">MSSRQAGHEPGPVESAMRDKLNKSFNPSLLEIQNDSSKHSHHAPMKAIGGGSGETHFSLTLVSPQFDGLTSIKRHRMVNNLLKDEFDAGLHALSLKLKTPEEWDKEAGSRR</sequence>
<dbReference type="GeneID" id="33555474"/>
<dbReference type="Pfam" id="PF01722">
    <property type="entry name" value="BolA"/>
    <property type="match status" value="1"/>
</dbReference>
<protein>
    <submittedName>
        <fullName evidence="3">Bola-like protein-domain-containing protein</fullName>
    </submittedName>
</protein>
<dbReference type="PANTHER" id="PTHR46230">
    <property type="match status" value="1"/>
</dbReference>
<proteinExistence type="inferred from homology"/>
<dbReference type="RefSeq" id="XP_021868325.1">
    <property type="nucleotide sequence ID" value="XM_022013666.1"/>
</dbReference>